<evidence type="ECO:0000256" key="1">
    <source>
        <dbReference type="ARBA" id="ARBA00009617"/>
    </source>
</evidence>
<feature type="transmembrane region" description="Helical" evidence="2">
    <location>
        <begin position="9"/>
        <end position="30"/>
    </location>
</feature>
<feature type="transmembrane region" description="Helical" evidence="2">
    <location>
        <begin position="78"/>
        <end position="97"/>
    </location>
</feature>
<evidence type="ECO:0000256" key="2">
    <source>
        <dbReference type="SAM" id="Phobius"/>
    </source>
</evidence>
<feature type="transmembrane region" description="Helical" evidence="2">
    <location>
        <begin position="145"/>
        <end position="163"/>
    </location>
</feature>
<keyword evidence="2" id="KW-1133">Transmembrane helix</keyword>
<feature type="transmembrane region" description="Helical" evidence="2">
    <location>
        <begin position="276"/>
        <end position="295"/>
    </location>
</feature>
<dbReference type="GO" id="GO:0015293">
    <property type="term" value="F:symporter activity"/>
    <property type="evidence" value="ECO:0007669"/>
    <property type="project" value="InterPro"/>
</dbReference>
<feature type="transmembrane region" description="Helical" evidence="2">
    <location>
        <begin position="233"/>
        <end position="256"/>
    </location>
</feature>
<dbReference type="Pfam" id="PF13347">
    <property type="entry name" value="MFS_2"/>
    <property type="match status" value="1"/>
</dbReference>
<organism evidence="3 4">
    <name type="scientific">Cellvibrio polysaccharolyticus</name>
    <dbReference type="NCBI Taxonomy" id="2082724"/>
    <lineage>
        <taxon>Bacteria</taxon>
        <taxon>Pseudomonadati</taxon>
        <taxon>Pseudomonadota</taxon>
        <taxon>Gammaproteobacteria</taxon>
        <taxon>Cellvibrionales</taxon>
        <taxon>Cellvibrionaceae</taxon>
        <taxon>Cellvibrio</taxon>
    </lineage>
</organism>
<accession>A0A928V8M5</accession>
<evidence type="ECO:0000313" key="3">
    <source>
        <dbReference type="EMBL" id="MBE8718509.1"/>
    </source>
</evidence>
<dbReference type="Gene3D" id="1.20.1250.20">
    <property type="entry name" value="MFS general substrate transporter like domains"/>
    <property type="match status" value="1"/>
</dbReference>
<dbReference type="InterPro" id="IPR039672">
    <property type="entry name" value="MFS_2"/>
</dbReference>
<dbReference type="EMBL" id="PRDL01000001">
    <property type="protein sequence ID" value="MBE8718509.1"/>
    <property type="molecule type" value="Genomic_DNA"/>
</dbReference>
<dbReference type="Proteomes" id="UP000652567">
    <property type="component" value="Unassembled WGS sequence"/>
</dbReference>
<name>A0A928V8M5_9GAMM</name>
<dbReference type="SUPFAM" id="SSF103473">
    <property type="entry name" value="MFS general substrate transporter"/>
    <property type="match status" value="1"/>
</dbReference>
<keyword evidence="4" id="KW-1185">Reference proteome</keyword>
<gene>
    <name evidence="3" type="ORF">C4F51_15090</name>
</gene>
<feature type="transmembrane region" description="Helical" evidence="2">
    <location>
        <begin position="103"/>
        <end position="124"/>
    </location>
</feature>
<sequence length="444" mass="47751">MSLNTVGKFALGFGFLAQFYAAQGIHILAVPYYQMTLGVDPFLLGLAMTLPLLLAGVLGPVAGHVSDNMHSRWGRRRPFIAGSALALCFSYGLVWMVPQHWSSFAQISYFTVTASCFYLAGVVYSVSLRSFTYELAGGYHQRTSLMGFTAYFLKAGSLTYQWAFPLAQLAFFGGVLAGIKFVGWGIGIGVFALLGLLPALLVREAAGPRHLMDAHLPFLQSMGAVFEDRNMRILMAIILIQMGGAACVAMMDYYLLVYYVNGGDIQQGSVWKGVLSTAYAVGGMAYVPVVTHLSYRVGKVQALRLILGLNAVGGLAKWFIYVPGAEWLLLLDAALCSAVWTAMVVLVPSMIADRSSAAAGQHSKTGVYASVQSWVIILASVIVFLGSGLCLNLIGFESQLAGNQPEDTLFAMRVILSAGTVGFSVLGLLALARYSSHRNVELQV</sequence>
<dbReference type="GO" id="GO:0005886">
    <property type="term" value="C:plasma membrane"/>
    <property type="evidence" value="ECO:0007669"/>
    <property type="project" value="TreeGrafter"/>
</dbReference>
<feature type="transmembrane region" description="Helical" evidence="2">
    <location>
        <begin position="414"/>
        <end position="432"/>
    </location>
</feature>
<protein>
    <submittedName>
        <fullName evidence="3">MFS transporter</fullName>
    </submittedName>
</protein>
<feature type="transmembrane region" description="Helical" evidence="2">
    <location>
        <begin position="169"/>
        <end position="202"/>
    </location>
</feature>
<proteinExistence type="inferred from homology"/>
<feature type="transmembrane region" description="Helical" evidence="2">
    <location>
        <begin position="373"/>
        <end position="394"/>
    </location>
</feature>
<evidence type="ECO:0000313" key="4">
    <source>
        <dbReference type="Proteomes" id="UP000652567"/>
    </source>
</evidence>
<feature type="transmembrane region" description="Helical" evidence="2">
    <location>
        <begin position="42"/>
        <end position="66"/>
    </location>
</feature>
<dbReference type="AlphaFoldDB" id="A0A928V8M5"/>
<reference evidence="3" key="1">
    <citation type="submission" date="2018-07" db="EMBL/GenBank/DDBJ databases">
        <title>Genome assembly of strain Ka43.</title>
        <authorList>
            <person name="Kukolya J."/>
            <person name="Nagy I."/>
            <person name="Horvath B."/>
            <person name="Toth A."/>
        </authorList>
    </citation>
    <scope>NUCLEOTIDE SEQUENCE</scope>
    <source>
        <strain evidence="3">KB43</strain>
    </source>
</reference>
<dbReference type="RefSeq" id="WP_193911135.1">
    <property type="nucleotide sequence ID" value="NZ_PRDL01000001.1"/>
</dbReference>
<dbReference type="PANTHER" id="PTHR11328">
    <property type="entry name" value="MAJOR FACILITATOR SUPERFAMILY DOMAIN-CONTAINING PROTEIN"/>
    <property type="match status" value="1"/>
</dbReference>
<keyword evidence="2" id="KW-0472">Membrane</keyword>
<feature type="transmembrane region" description="Helical" evidence="2">
    <location>
        <begin position="327"/>
        <end position="352"/>
    </location>
</feature>
<keyword evidence="2" id="KW-0812">Transmembrane</keyword>
<comment type="similarity">
    <text evidence="1">Belongs to the sodium:galactoside symporter (TC 2.A.2) family.</text>
</comment>
<comment type="caution">
    <text evidence="3">The sequence shown here is derived from an EMBL/GenBank/DDBJ whole genome shotgun (WGS) entry which is preliminary data.</text>
</comment>
<dbReference type="PANTHER" id="PTHR11328:SF28">
    <property type="entry name" value="MAJOR FACILITATOR SUPERFAMILY DOMAIN-CONTAINING PROTEIN 12"/>
    <property type="match status" value="1"/>
</dbReference>
<dbReference type="InterPro" id="IPR036259">
    <property type="entry name" value="MFS_trans_sf"/>
</dbReference>
<dbReference type="GO" id="GO:0008643">
    <property type="term" value="P:carbohydrate transport"/>
    <property type="evidence" value="ECO:0007669"/>
    <property type="project" value="InterPro"/>
</dbReference>
<feature type="transmembrane region" description="Helical" evidence="2">
    <location>
        <begin position="302"/>
        <end position="321"/>
    </location>
</feature>